<reference evidence="2" key="1">
    <citation type="journal article" date="2020" name="Microb. Genom.">
        <title>Genetic diversity of clinical and environmental Mucorales isolates obtained from an investigation of mucormycosis cases among solid organ transplant recipients.</title>
        <authorList>
            <person name="Nguyen M.H."/>
            <person name="Kaul D."/>
            <person name="Muto C."/>
            <person name="Cheng S.J."/>
            <person name="Richter R.A."/>
            <person name="Bruno V.M."/>
            <person name="Liu G."/>
            <person name="Beyhan S."/>
            <person name="Sundermann A.J."/>
            <person name="Mounaud S."/>
            <person name="Pasculle A.W."/>
            <person name="Nierman W.C."/>
            <person name="Driscoll E."/>
            <person name="Cumbie R."/>
            <person name="Clancy C.J."/>
            <person name="Dupont C.L."/>
        </authorList>
    </citation>
    <scope>NUCLEOTIDE SEQUENCE</scope>
    <source>
        <strain evidence="2">GL16</strain>
    </source>
</reference>
<dbReference type="EMBL" id="JAANIT010000028">
    <property type="protein sequence ID" value="KAG1553623.1"/>
    <property type="molecule type" value="Genomic_DNA"/>
</dbReference>
<dbReference type="AlphaFoldDB" id="A0A9P6YP08"/>
<dbReference type="Proteomes" id="UP000717996">
    <property type="component" value="Unassembled WGS sequence"/>
</dbReference>
<comment type="caution">
    <text evidence="2">The sequence shown here is derived from an EMBL/GenBank/DDBJ whole genome shotgun (WGS) entry which is preliminary data.</text>
</comment>
<organism evidence="2 3">
    <name type="scientific">Rhizopus oryzae</name>
    <name type="common">Mucormycosis agent</name>
    <name type="synonym">Rhizopus arrhizus var. delemar</name>
    <dbReference type="NCBI Taxonomy" id="64495"/>
    <lineage>
        <taxon>Eukaryota</taxon>
        <taxon>Fungi</taxon>
        <taxon>Fungi incertae sedis</taxon>
        <taxon>Mucoromycota</taxon>
        <taxon>Mucoromycotina</taxon>
        <taxon>Mucoromycetes</taxon>
        <taxon>Mucorales</taxon>
        <taxon>Mucorineae</taxon>
        <taxon>Rhizopodaceae</taxon>
        <taxon>Rhizopus</taxon>
    </lineage>
</organism>
<evidence type="ECO:0000313" key="3">
    <source>
        <dbReference type="Proteomes" id="UP000717996"/>
    </source>
</evidence>
<dbReference type="OrthoDB" id="2276822at2759"/>
<sequence>MPPSPQQENYDSEPHSSRKRSAKDDTNDEDIDTELLDSLFILFVPPCNEDHLLIHGFGATDAFYKLQPSILTHKWKHSLEDYIHYALATNSILFLSPPIHVLTTFCRFSTSII</sequence>
<name>A0A9P6YP08_RHIOR</name>
<gene>
    <name evidence="2" type="ORF">G6F51_000468</name>
</gene>
<evidence type="ECO:0000256" key="1">
    <source>
        <dbReference type="SAM" id="MobiDB-lite"/>
    </source>
</evidence>
<evidence type="ECO:0000313" key="2">
    <source>
        <dbReference type="EMBL" id="KAG1553623.1"/>
    </source>
</evidence>
<accession>A0A9P6YP08</accession>
<proteinExistence type="predicted"/>
<protein>
    <submittedName>
        <fullName evidence="2">Uncharacterized protein</fullName>
    </submittedName>
</protein>
<feature type="region of interest" description="Disordered" evidence="1">
    <location>
        <begin position="1"/>
        <end position="29"/>
    </location>
</feature>